<evidence type="ECO:0000313" key="1">
    <source>
        <dbReference type="EMBL" id="OKP00204.1"/>
    </source>
</evidence>
<comment type="caution">
    <text evidence="1">The sequence shown here is derived from an EMBL/GenBank/DDBJ whole genome shotgun (WGS) entry which is preliminary data.</text>
</comment>
<proteinExistence type="predicted"/>
<organism evidence="1 2">
    <name type="scientific">Penicillium subrubescens</name>
    <dbReference type="NCBI Taxonomy" id="1316194"/>
    <lineage>
        <taxon>Eukaryota</taxon>
        <taxon>Fungi</taxon>
        <taxon>Dikarya</taxon>
        <taxon>Ascomycota</taxon>
        <taxon>Pezizomycotina</taxon>
        <taxon>Eurotiomycetes</taxon>
        <taxon>Eurotiomycetidae</taxon>
        <taxon>Eurotiales</taxon>
        <taxon>Aspergillaceae</taxon>
        <taxon>Penicillium</taxon>
    </lineage>
</organism>
<dbReference type="OrthoDB" id="4424523at2759"/>
<accession>A0A1Q5TJ14</accession>
<gene>
    <name evidence="1" type="ORF">PENSUB_7982</name>
</gene>
<name>A0A1Q5TJ14_9EURO</name>
<protein>
    <submittedName>
        <fullName evidence="1">Uncharacterized protein</fullName>
    </submittedName>
</protein>
<dbReference type="STRING" id="1316194.A0A1Q5TJ14"/>
<dbReference type="EMBL" id="MNBE01000648">
    <property type="protein sequence ID" value="OKP00204.1"/>
    <property type="molecule type" value="Genomic_DNA"/>
</dbReference>
<evidence type="ECO:0000313" key="2">
    <source>
        <dbReference type="Proteomes" id="UP000186955"/>
    </source>
</evidence>
<reference evidence="1 2" key="1">
    <citation type="submission" date="2016-10" db="EMBL/GenBank/DDBJ databases">
        <title>Genome sequence of the ascomycete fungus Penicillium subrubescens.</title>
        <authorList>
            <person name="De Vries R.P."/>
            <person name="Peng M."/>
            <person name="Dilokpimol A."/>
            <person name="Hilden K."/>
            <person name="Makela M.R."/>
            <person name="Grigoriev I."/>
            <person name="Riley R."/>
            <person name="Granchi Z."/>
        </authorList>
    </citation>
    <scope>NUCLEOTIDE SEQUENCE [LARGE SCALE GENOMIC DNA]</scope>
    <source>
        <strain evidence="1 2">CBS 132785</strain>
    </source>
</reference>
<dbReference type="AlphaFoldDB" id="A0A1Q5TJ14"/>
<sequence>MLEGFTLTVFEDPSFDKATTALLRTYFRKWATIAPLQEQGVDTIGYSGRYRFFVIVEQEALESVLSSDPDAITQTGFVRLVYREWKPEVNEDSNESVDSDKEFEPLEGCTQEDVSWMKVPYDEVQAIGATEMCNTHDWDMYYARPPEMQALD</sequence>
<keyword evidence="2" id="KW-1185">Reference proteome</keyword>
<dbReference type="Proteomes" id="UP000186955">
    <property type="component" value="Unassembled WGS sequence"/>
</dbReference>